<gene>
    <name evidence="3" type="ordered locus">AXX17_At4g07840</name>
</gene>
<proteinExistence type="predicted"/>
<dbReference type="ExpressionAtlas" id="A0A178USF3">
    <property type="expression patterns" value="differential"/>
</dbReference>
<dbReference type="InterPro" id="IPR021704">
    <property type="entry name" value="DUF3287"/>
</dbReference>
<accession>A0A178USF3</accession>
<dbReference type="Proteomes" id="UP000078284">
    <property type="component" value="Chromosome 4"/>
</dbReference>
<sequence>MESDPFQWEWRNFDCVPEIPTMLYMYLRARGEVPSPVNAPVEVVPSGSEKDDDEEEDNNPGSVRLEGVSLSANHFILEWDCAMEFNLQCSEFMPDFLRVGMMDKDIPNVPGRGPSPPRGFFRSQIRAPCALIKGLPDRDEEIAMSFIKALAVQHQKHSLEKKKLQNKINQMLRRVTVI</sequence>
<dbReference type="EMBL" id="LUHQ01000004">
    <property type="protein sequence ID" value="OAO96543.1"/>
    <property type="molecule type" value="Genomic_DNA"/>
</dbReference>
<name>A0A178USF3_ARATH</name>
<feature type="coiled-coil region" evidence="1">
    <location>
        <begin position="147"/>
        <end position="174"/>
    </location>
</feature>
<evidence type="ECO:0000313" key="4">
    <source>
        <dbReference type="Proteomes" id="UP000078284"/>
    </source>
</evidence>
<feature type="region of interest" description="Disordered" evidence="2">
    <location>
        <begin position="37"/>
        <end position="65"/>
    </location>
</feature>
<dbReference type="AlphaFoldDB" id="A0A178USF3"/>
<comment type="caution">
    <text evidence="3">The sequence shown here is derived from an EMBL/GenBank/DDBJ whole genome shotgun (WGS) entry which is preliminary data.</text>
</comment>
<reference evidence="4" key="1">
    <citation type="journal article" date="2016" name="Proc. Natl. Acad. Sci. U.S.A.">
        <title>Chromosome-level assembly of Arabidopsis thaliana Ler reveals the extent of translocation and inversion polymorphisms.</title>
        <authorList>
            <person name="Zapata L."/>
            <person name="Ding J."/>
            <person name="Willing E.M."/>
            <person name="Hartwig B."/>
            <person name="Bezdan D."/>
            <person name="Jiao W.B."/>
            <person name="Patel V."/>
            <person name="Velikkakam James G."/>
            <person name="Koornneef M."/>
            <person name="Ossowski S."/>
            <person name="Schneeberger K."/>
        </authorList>
    </citation>
    <scope>NUCLEOTIDE SEQUENCE [LARGE SCALE GENOMIC DNA]</scope>
    <source>
        <strain evidence="4">cv. Landsberg erecta</strain>
    </source>
</reference>
<keyword evidence="1" id="KW-0175">Coiled coil</keyword>
<protein>
    <submittedName>
        <fullName evidence="3">Uncharacterized protein</fullName>
    </submittedName>
</protein>
<organism evidence="3 4">
    <name type="scientific">Arabidopsis thaliana</name>
    <name type="common">Mouse-ear cress</name>
    <dbReference type="NCBI Taxonomy" id="3702"/>
    <lineage>
        <taxon>Eukaryota</taxon>
        <taxon>Viridiplantae</taxon>
        <taxon>Streptophyta</taxon>
        <taxon>Embryophyta</taxon>
        <taxon>Tracheophyta</taxon>
        <taxon>Spermatophyta</taxon>
        <taxon>Magnoliopsida</taxon>
        <taxon>eudicotyledons</taxon>
        <taxon>Gunneridae</taxon>
        <taxon>Pentapetalae</taxon>
        <taxon>rosids</taxon>
        <taxon>malvids</taxon>
        <taxon>Brassicales</taxon>
        <taxon>Brassicaceae</taxon>
        <taxon>Camelineae</taxon>
        <taxon>Arabidopsis</taxon>
    </lineage>
</organism>
<evidence type="ECO:0000256" key="2">
    <source>
        <dbReference type="SAM" id="MobiDB-lite"/>
    </source>
</evidence>
<evidence type="ECO:0000313" key="3">
    <source>
        <dbReference type="EMBL" id="OAO96543.1"/>
    </source>
</evidence>
<dbReference type="Pfam" id="PF11690">
    <property type="entry name" value="DUF3287"/>
    <property type="match status" value="2"/>
</dbReference>
<evidence type="ECO:0000256" key="1">
    <source>
        <dbReference type="SAM" id="Coils"/>
    </source>
</evidence>